<sequence>MKKLVILFLVIFFAVSISWIYISNTKSERAAKQEGAIEIQKVNDFVKYSLKEKGSFFSIVNNPTELYSLISISEESPSRDVFAIDKSSRLKNSIYTTKHGEDGQIISLAGNEKYLVWLDQNTNDYLNTMTVYDITQKKILATIESSEKNYFDAFLFNEDTIYWIESDTTKLQMDTGTGEDKDTMTVGNYSGEIKSYNIVRGKYHTIDTVKTINYPNNELTVTKDKLWYIDNRDFEDTALIKTYDFNTKEILVYDLKEQFLGHLKPVDNNSVAFFKYTIHAAPVGMYLYNTSSRRISVINMQETDNRSAYDGEGHIISGTMSYEINKHGEIRFSDTIQRKFDDNFYFSSVGPFSTLSFTTSVGETTNFNTIIEFNEDSLNWETEIVQ</sequence>
<dbReference type="PATRIC" id="fig|1265819.5.peg.1823"/>
<dbReference type="OrthoDB" id="2986855at2"/>
<dbReference type="Proteomes" id="UP000019253">
    <property type="component" value="Unassembled WGS sequence"/>
</dbReference>
<evidence type="ECO:0000313" key="1">
    <source>
        <dbReference type="EMBL" id="EUJ23326.1"/>
    </source>
</evidence>
<name>W7BJG2_9LIST</name>
<accession>W7BJG2</accession>
<protein>
    <recommendedName>
        <fullName evidence="3">DUF5050 domain-containing protein</fullName>
    </recommendedName>
</protein>
<gene>
    <name evidence="1" type="ORF">PGRAN_09146</name>
</gene>
<proteinExistence type="predicted"/>
<dbReference type="AlphaFoldDB" id="W7BJG2"/>
<dbReference type="SUPFAM" id="SSF75011">
    <property type="entry name" value="3-carboxy-cis,cis-mucoante lactonizing enzyme"/>
    <property type="match status" value="1"/>
</dbReference>
<keyword evidence="2" id="KW-1185">Reference proteome</keyword>
<dbReference type="RefSeq" id="WP_036066456.1">
    <property type="nucleotide sequence ID" value="NZ_AODD01000012.1"/>
</dbReference>
<comment type="caution">
    <text evidence="1">The sequence shown here is derived from an EMBL/GenBank/DDBJ whole genome shotgun (WGS) entry which is preliminary data.</text>
</comment>
<dbReference type="STRING" id="1265819.PGRAN_09146"/>
<dbReference type="EMBL" id="AODD01000012">
    <property type="protein sequence ID" value="EUJ23326.1"/>
    <property type="molecule type" value="Genomic_DNA"/>
</dbReference>
<reference evidence="1 2" key="1">
    <citation type="journal article" date="2014" name="Int. J. Syst. Evol. Microbiol.">
        <title>Listeria floridensis sp. nov., Listeria aquatica sp. nov., Listeria cornellensis sp. nov., Listeria riparia sp. nov. and Listeria grandensis sp. nov., from agricultural and natural environments.</title>
        <authorList>
            <person name="den Bakker H.C."/>
            <person name="Warchocki S."/>
            <person name="Wright E.M."/>
            <person name="Allred A.F."/>
            <person name="Ahlstrom C."/>
            <person name="Manuel C.S."/>
            <person name="Stasiewicz M.J."/>
            <person name="Burrell A."/>
            <person name="Roof S."/>
            <person name="Strawn L."/>
            <person name="Fortes E.D."/>
            <person name="Nightingale K.K."/>
            <person name="Kephart D."/>
            <person name="Wiedmann M."/>
        </authorList>
    </citation>
    <scope>NUCLEOTIDE SEQUENCE [LARGE SCALE GENOMIC DNA]</scope>
    <source>
        <strain evidence="2">FSL F6-971</strain>
    </source>
</reference>
<evidence type="ECO:0000313" key="2">
    <source>
        <dbReference type="Proteomes" id="UP000019253"/>
    </source>
</evidence>
<organism evidence="1 2">
    <name type="scientific">Listeria grandensis FSL F6-0971</name>
    <dbReference type="NCBI Taxonomy" id="1265819"/>
    <lineage>
        <taxon>Bacteria</taxon>
        <taxon>Bacillati</taxon>
        <taxon>Bacillota</taxon>
        <taxon>Bacilli</taxon>
        <taxon>Bacillales</taxon>
        <taxon>Listeriaceae</taxon>
        <taxon>Listeria</taxon>
    </lineage>
</organism>
<evidence type="ECO:0008006" key="3">
    <source>
        <dbReference type="Google" id="ProtNLM"/>
    </source>
</evidence>